<reference evidence="1 2" key="1">
    <citation type="submission" date="2022-01" db="EMBL/GenBank/DDBJ databases">
        <title>Dethiosulfovibrio faecalis sp. nov., a novel proteolytic, non-sulfur-reducing bacterium isolated from a marine aquaculture solid waste bioreactor.</title>
        <authorList>
            <person name="Grabowski S."/>
            <person name="Apolinario E."/>
            <person name="Schneider N."/>
            <person name="Marshall C.W."/>
            <person name="Sowers K.R."/>
        </authorList>
    </citation>
    <scope>NUCLEOTIDE SEQUENCE [LARGE SCALE GENOMIC DNA]</scope>
    <source>
        <strain evidence="1 2">DSM 12537</strain>
    </source>
</reference>
<evidence type="ECO:0000313" key="1">
    <source>
        <dbReference type="EMBL" id="MCF4142306.1"/>
    </source>
</evidence>
<evidence type="ECO:0000313" key="2">
    <source>
        <dbReference type="Proteomes" id="UP001200430"/>
    </source>
</evidence>
<comment type="caution">
    <text evidence="1">The sequence shown here is derived from an EMBL/GenBank/DDBJ whole genome shotgun (WGS) entry which is preliminary data.</text>
</comment>
<protein>
    <submittedName>
        <fullName evidence="1">2-amino-4-ketopentanoate thiolase</fullName>
    </submittedName>
</protein>
<name>A0ABS9EPW0_9BACT</name>
<organism evidence="1 2">
    <name type="scientific">Dethiosulfovibrio marinus</name>
    <dbReference type="NCBI Taxonomy" id="133532"/>
    <lineage>
        <taxon>Bacteria</taxon>
        <taxon>Thermotogati</taxon>
        <taxon>Synergistota</taxon>
        <taxon>Synergistia</taxon>
        <taxon>Synergistales</taxon>
        <taxon>Dethiosulfovibrionaceae</taxon>
        <taxon>Dethiosulfovibrio</taxon>
    </lineage>
</organism>
<dbReference type="RefSeq" id="WP_005659934.1">
    <property type="nucleotide sequence ID" value="NZ_JAKGUD010000004.1"/>
</dbReference>
<dbReference type="EMBL" id="JAKGUD010000004">
    <property type="protein sequence ID" value="MCF4142306.1"/>
    <property type="molecule type" value="Genomic_DNA"/>
</dbReference>
<dbReference type="Pfam" id="PF22010">
    <property type="entry name" value="OrtA"/>
    <property type="match status" value="1"/>
</dbReference>
<gene>
    <name evidence="1" type="ORF">L2W38_05725</name>
</gene>
<proteinExistence type="predicted"/>
<accession>A0ABS9EPW0</accession>
<dbReference type="NCBIfam" id="NF040739">
    <property type="entry name" value="ornith_OrtA"/>
    <property type="match status" value="1"/>
</dbReference>
<keyword evidence="2" id="KW-1185">Reference proteome</keyword>
<dbReference type="InterPro" id="IPR047755">
    <property type="entry name" value="OrtA"/>
</dbReference>
<sequence>MEQARKGDWVQVRQTVLTPEGRAPQVPDDTKKTPLLLWVKGFAQSDGKIGDDITVETMTGRKVTGELCAIDPRYVHDFGDFVPEFLKVDVQLKKLMKGEVAR</sequence>
<dbReference type="Proteomes" id="UP001200430">
    <property type="component" value="Unassembled WGS sequence"/>
</dbReference>